<feature type="chain" id="PRO_5022705271" evidence="2">
    <location>
        <begin position="20"/>
        <end position="1134"/>
    </location>
</feature>
<dbReference type="Pfam" id="PF07916">
    <property type="entry name" value="TraG_N"/>
    <property type="match status" value="1"/>
</dbReference>
<gene>
    <name evidence="4" type="ORF">FHQ18_09065</name>
</gene>
<dbReference type="EMBL" id="VFJB01000007">
    <property type="protein sequence ID" value="KAA0257482.1"/>
    <property type="molecule type" value="Genomic_DNA"/>
</dbReference>
<feature type="transmembrane region" description="Helical" evidence="1">
    <location>
        <begin position="77"/>
        <end position="93"/>
    </location>
</feature>
<evidence type="ECO:0000256" key="2">
    <source>
        <dbReference type="SAM" id="SignalP"/>
    </source>
</evidence>
<dbReference type="Proteomes" id="UP000322876">
    <property type="component" value="Unassembled WGS sequence"/>
</dbReference>
<evidence type="ECO:0000259" key="3">
    <source>
        <dbReference type="Pfam" id="PF07916"/>
    </source>
</evidence>
<keyword evidence="1" id="KW-0472">Membrane</keyword>
<keyword evidence="1" id="KW-1133">Transmembrane helix</keyword>
<comment type="caution">
    <text evidence="4">The sequence shown here is derived from an EMBL/GenBank/DDBJ whole genome shotgun (WGS) entry which is preliminary data.</text>
</comment>
<feature type="transmembrane region" description="Helical" evidence="1">
    <location>
        <begin position="364"/>
        <end position="383"/>
    </location>
</feature>
<dbReference type="RefSeq" id="WP_149266863.1">
    <property type="nucleotide sequence ID" value="NZ_VFJB01000007.1"/>
</dbReference>
<evidence type="ECO:0000256" key="1">
    <source>
        <dbReference type="SAM" id="Phobius"/>
    </source>
</evidence>
<feature type="domain" description="TraG N-terminal Proteobacteria" evidence="3">
    <location>
        <begin position="29"/>
        <end position="480"/>
    </location>
</feature>
<keyword evidence="5" id="KW-1185">Reference proteome</keyword>
<sequence length="1134" mass="127266">MRKLVFNFALILLPSLAFADDFVYRCFGNLPVISSTLNAIAMITNSSQYGRLLQFVMLVGMVLATVYSIYAKRYDVIKYPAVTLLILGLFFWSKTSVTIYDETFDEYDVVDNVPIGFAYGATTVSGIGYYFTKIYEQAFAIPTTTILFSEPNDVVEALQYSKIGLGGAFQSLNEIQSFSLSYKVNSEFQDYYENCLSYEMLASTNSQLETFFKNKYFVDSDGNLNCDRFPNGLGTRWTLPTTIGGVDTTCQEACENILAPDIYDFMDNYYNKYFSEPRLASKVTSLDNVLTTLTNDSYTMKQALLQNALIKATFQNIVNGNVDAGVDPYKFTGIMSFLQANEQGKSLVYYASEYIPAYRNVMEAIMIAVFPIIVIMFIFPRGWMFIKGYILSLFWIQLWHPIASVMNSILVIMALKKSAMISNLVGAGYSPMTATLYSQYAGSMIGVTGFMMMSIPAIATIVVYGGNWVAGRIADGMARTAMATAGAVYSPEMTRKWLRENVTADMLGDPQVDKQTRLFNTARYEAFQDIGLKSAQMMSYDNLGITTGKGVFGVADTISKGSLTRSYINSVETQRVVDKFGMEGTIDAKAYGELAQLKQFDYSKQHISWDKLGTAQGMNTVKDAISTLDSPKQVREALNWTANTYEKYADILRQQGDYRNAQRFEMAAEMMRASSKLNDQEMLNRVETLKKAGAFAPILSYDATSKATDGAGYIKQHAVIDANKGTYEQRMTEEQLGKFISMSSKQWIESGKMSAAERKALVEDFNPQRWEEIKHWQNTLLNGEIKGREQFWGSRSAYQKAVISESLIREAMMSGRIKGFDLNGDGKLTAAEAKATAQEYAQMTTLMNRAEAGEFWKTFEKDPEKALESLRMKYGETYQGMKAFAALANERGITPEKLGQIFANKKYFEASYNEGYYMLLRDMAKELGISEAALRGSDPRMTAIKHYAKELYSGLREGYLTEKQLNSNMHDFGLSRAYALAAFGVRGELATMGLKTDKLLSDKEIDKLRNIYEKIPGLSDKIDDIMPAKSIKTGNSSYFDSSGKAINPKNIITKTDTFDPNSFFVEKTDDGFKVYSNYFGKKGYVTQSLVNNMVFAKDEKGNIKVIGLINRSNQLDTGYHNPSIKPDFKPKWIQ</sequence>
<evidence type="ECO:0000313" key="5">
    <source>
        <dbReference type="Proteomes" id="UP000322876"/>
    </source>
</evidence>
<keyword evidence="2" id="KW-0732">Signal</keyword>
<accession>A0A5A8F1C0</accession>
<name>A0A5A8F1C0_9BACT</name>
<organism evidence="4 5">
    <name type="scientific">Deferribacter autotrophicus</name>
    <dbReference type="NCBI Taxonomy" id="500465"/>
    <lineage>
        <taxon>Bacteria</taxon>
        <taxon>Pseudomonadati</taxon>
        <taxon>Deferribacterota</taxon>
        <taxon>Deferribacteres</taxon>
        <taxon>Deferribacterales</taxon>
        <taxon>Deferribacteraceae</taxon>
        <taxon>Deferribacter</taxon>
    </lineage>
</organism>
<dbReference type="AlphaFoldDB" id="A0A5A8F1C0"/>
<feature type="transmembrane region" description="Helical" evidence="1">
    <location>
        <begin position="389"/>
        <end position="415"/>
    </location>
</feature>
<evidence type="ECO:0000313" key="4">
    <source>
        <dbReference type="EMBL" id="KAA0257482.1"/>
    </source>
</evidence>
<feature type="transmembrane region" description="Helical" evidence="1">
    <location>
        <begin position="52"/>
        <end position="70"/>
    </location>
</feature>
<dbReference type="OrthoDB" id="8610629at2"/>
<feature type="transmembrane region" description="Helical" evidence="1">
    <location>
        <begin position="436"/>
        <end position="464"/>
    </location>
</feature>
<reference evidence="4 5" key="1">
    <citation type="submission" date="2019-06" db="EMBL/GenBank/DDBJ databases">
        <title>Genomic insights into carbon and energy metabolism of Deferribacter autotrophicus revealed new metabolic traits in the phylum Deferribacteres.</title>
        <authorList>
            <person name="Slobodkin A.I."/>
            <person name="Slobodkina G.B."/>
            <person name="Allioux M."/>
            <person name="Alain K."/>
            <person name="Jebbar M."/>
            <person name="Shadrin V."/>
            <person name="Kublanov I.V."/>
            <person name="Toshchakov S.V."/>
            <person name="Bonch-Osmolovskaya E.A."/>
        </authorList>
    </citation>
    <scope>NUCLEOTIDE SEQUENCE [LARGE SCALE GENOMIC DNA]</scope>
    <source>
        <strain evidence="4 5">SL50</strain>
    </source>
</reference>
<protein>
    <submittedName>
        <fullName evidence="4">Conjugal transfer protein TraG</fullName>
    </submittedName>
</protein>
<proteinExistence type="predicted"/>
<feature type="signal peptide" evidence="2">
    <location>
        <begin position="1"/>
        <end position="19"/>
    </location>
</feature>
<keyword evidence="1" id="KW-0812">Transmembrane</keyword>
<dbReference type="InterPro" id="IPR012931">
    <property type="entry name" value="TraG_N_Proteobacteria"/>
</dbReference>
<feature type="transmembrane region" description="Helical" evidence="1">
    <location>
        <begin position="113"/>
        <end position="131"/>
    </location>
</feature>